<reference evidence="1 2" key="1">
    <citation type="journal article" date="2021" name="Elife">
        <title>Chloroplast acquisition without the gene transfer in kleptoplastic sea slugs, Plakobranchus ocellatus.</title>
        <authorList>
            <person name="Maeda T."/>
            <person name="Takahashi S."/>
            <person name="Yoshida T."/>
            <person name="Shimamura S."/>
            <person name="Takaki Y."/>
            <person name="Nagai Y."/>
            <person name="Toyoda A."/>
            <person name="Suzuki Y."/>
            <person name="Arimoto A."/>
            <person name="Ishii H."/>
            <person name="Satoh N."/>
            <person name="Nishiyama T."/>
            <person name="Hasebe M."/>
            <person name="Maruyama T."/>
            <person name="Minagawa J."/>
            <person name="Obokata J."/>
            <person name="Shigenobu S."/>
        </authorList>
    </citation>
    <scope>NUCLEOTIDE SEQUENCE [LARGE SCALE GENOMIC DNA]</scope>
</reference>
<dbReference type="AlphaFoldDB" id="A0AAV4CBL6"/>
<evidence type="ECO:0000313" key="1">
    <source>
        <dbReference type="EMBL" id="GFO28878.1"/>
    </source>
</evidence>
<comment type="caution">
    <text evidence="1">The sequence shown here is derived from an EMBL/GenBank/DDBJ whole genome shotgun (WGS) entry which is preliminary data.</text>
</comment>
<dbReference type="EMBL" id="BLXT01006084">
    <property type="protein sequence ID" value="GFO28878.1"/>
    <property type="molecule type" value="Genomic_DNA"/>
</dbReference>
<keyword evidence="2" id="KW-1185">Reference proteome</keyword>
<protein>
    <submittedName>
        <fullName evidence="1">Uncharacterized protein</fullName>
    </submittedName>
</protein>
<organism evidence="1 2">
    <name type="scientific">Plakobranchus ocellatus</name>
    <dbReference type="NCBI Taxonomy" id="259542"/>
    <lineage>
        <taxon>Eukaryota</taxon>
        <taxon>Metazoa</taxon>
        <taxon>Spiralia</taxon>
        <taxon>Lophotrochozoa</taxon>
        <taxon>Mollusca</taxon>
        <taxon>Gastropoda</taxon>
        <taxon>Heterobranchia</taxon>
        <taxon>Euthyneura</taxon>
        <taxon>Panpulmonata</taxon>
        <taxon>Sacoglossa</taxon>
        <taxon>Placobranchoidea</taxon>
        <taxon>Plakobranchidae</taxon>
        <taxon>Plakobranchus</taxon>
    </lineage>
</organism>
<proteinExistence type="predicted"/>
<evidence type="ECO:0000313" key="2">
    <source>
        <dbReference type="Proteomes" id="UP000735302"/>
    </source>
</evidence>
<name>A0AAV4CBL6_9GAST</name>
<accession>A0AAV4CBL6</accession>
<sequence length="128" mass="14781">MACTPSRGNNRRESELKLLNILPGCCNSEVNVDFAGTGRNTKRLCYKVPHLGGRDTEKVTHHTLRHLPHSVFFFKAISHVVRSNRKSYTRYGFIECLSHPIVVRIPTENKINKCNFFKSVWHRSQRGM</sequence>
<dbReference type="Proteomes" id="UP000735302">
    <property type="component" value="Unassembled WGS sequence"/>
</dbReference>
<gene>
    <name evidence="1" type="ORF">PoB_005538300</name>
</gene>